<name>A0A2Z6N6N5_TRISU</name>
<proteinExistence type="predicted"/>
<keyword evidence="3" id="KW-1185">Reference proteome</keyword>
<dbReference type="EMBL" id="DF973814">
    <property type="protein sequence ID" value="GAU40548.1"/>
    <property type="molecule type" value="Genomic_DNA"/>
</dbReference>
<evidence type="ECO:0000313" key="3">
    <source>
        <dbReference type="Proteomes" id="UP000242715"/>
    </source>
</evidence>
<feature type="compositionally biased region" description="Basic and acidic residues" evidence="1">
    <location>
        <begin position="30"/>
        <end position="65"/>
    </location>
</feature>
<evidence type="ECO:0000256" key="1">
    <source>
        <dbReference type="SAM" id="MobiDB-lite"/>
    </source>
</evidence>
<reference evidence="3" key="1">
    <citation type="journal article" date="2017" name="Front. Plant Sci.">
        <title>Climate Clever Clovers: New Paradigm to Reduce the Environmental Footprint of Ruminants by Breeding Low Methanogenic Forages Utilizing Haplotype Variation.</title>
        <authorList>
            <person name="Kaur P."/>
            <person name="Appels R."/>
            <person name="Bayer P.E."/>
            <person name="Keeble-Gagnere G."/>
            <person name="Wang J."/>
            <person name="Hirakawa H."/>
            <person name="Shirasawa K."/>
            <person name="Vercoe P."/>
            <person name="Stefanova K."/>
            <person name="Durmic Z."/>
            <person name="Nichols P."/>
            <person name="Revell C."/>
            <person name="Isobe S.N."/>
            <person name="Edwards D."/>
            <person name="Erskine W."/>
        </authorList>
    </citation>
    <scope>NUCLEOTIDE SEQUENCE [LARGE SCALE GENOMIC DNA]</scope>
    <source>
        <strain evidence="3">cv. Daliak</strain>
    </source>
</reference>
<feature type="region of interest" description="Disordered" evidence="1">
    <location>
        <begin position="177"/>
        <end position="200"/>
    </location>
</feature>
<feature type="compositionally biased region" description="Basic and acidic residues" evidence="1">
    <location>
        <begin position="125"/>
        <end position="141"/>
    </location>
</feature>
<accession>A0A2Z6N6N5</accession>
<dbReference type="Proteomes" id="UP000242715">
    <property type="component" value="Unassembled WGS sequence"/>
</dbReference>
<gene>
    <name evidence="2" type="ORF">TSUD_367510</name>
</gene>
<evidence type="ECO:0000313" key="2">
    <source>
        <dbReference type="EMBL" id="GAU40548.1"/>
    </source>
</evidence>
<feature type="compositionally biased region" description="Polar residues" evidence="1">
    <location>
        <begin position="177"/>
        <end position="188"/>
    </location>
</feature>
<protein>
    <submittedName>
        <fullName evidence="2">Uncharacterized protein</fullName>
    </submittedName>
</protein>
<sequence length="200" mass="22298">MKSMIVTMRNQTLPPLLDRKNLYPKSLNHLKSDKEKFKSSSEEEAAGKEDDSAKEKVNKGKGKVAEKSNLVKPLVPYSNRVDFNTHWVKKIVPVIDSGADLGIKRKRGEFENDEDLSVDEMAGPPRDKNKELATSAKDKGKNVKPVQSHSIPFVDLETSLHFDSDFTMNLNPLRTKPSTALSGSSTSHGRPINRPLFSLL</sequence>
<organism evidence="2 3">
    <name type="scientific">Trifolium subterraneum</name>
    <name type="common">Subterranean clover</name>
    <dbReference type="NCBI Taxonomy" id="3900"/>
    <lineage>
        <taxon>Eukaryota</taxon>
        <taxon>Viridiplantae</taxon>
        <taxon>Streptophyta</taxon>
        <taxon>Embryophyta</taxon>
        <taxon>Tracheophyta</taxon>
        <taxon>Spermatophyta</taxon>
        <taxon>Magnoliopsida</taxon>
        <taxon>eudicotyledons</taxon>
        <taxon>Gunneridae</taxon>
        <taxon>Pentapetalae</taxon>
        <taxon>rosids</taxon>
        <taxon>fabids</taxon>
        <taxon>Fabales</taxon>
        <taxon>Fabaceae</taxon>
        <taxon>Papilionoideae</taxon>
        <taxon>50 kb inversion clade</taxon>
        <taxon>NPAAA clade</taxon>
        <taxon>Hologalegina</taxon>
        <taxon>IRL clade</taxon>
        <taxon>Trifolieae</taxon>
        <taxon>Trifolium</taxon>
    </lineage>
</organism>
<dbReference type="AlphaFoldDB" id="A0A2Z6N6N5"/>
<feature type="region of interest" description="Disordered" evidence="1">
    <location>
        <begin position="114"/>
        <end position="148"/>
    </location>
</feature>
<feature type="region of interest" description="Disordered" evidence="1">
    <location>
        <begin position="16"/>
        <end position="65"/>
    </location>
</feature>